<dbReference type="RefSeq" id="WP_386406947.1">
    <property type="nucleotide sequence ID" value="NZ_JBHTJH010000004.1"/>
</dbReference>
<evidence type="ECO:0008006" key="4">
    <source>
        <dbReference type="Google" id="ProtNLM"/>
    </source>
</evidence>
<sequence length="220" mass="24799">MVRSTVKCLILFAIIAFVSLGFTSTKKADNNQNVPLNYVVIESQEATVLTADEIRRQEEAVQKPLYLPYLEKDFVGFKEALGFRESSGDYFAVNDFGYMGKYQFGKGTLALIGVHNVELFLDTPSLQEKAFIANTERNKWVLRKDIKRYVGKRMKGVLITESGILAAAHLAGPGHVRRFLQSWGRIGFNDGYGTSIKSYMKKFGGYDLSYITPNRKARIT</sequence>
<keyword evidence="3" id="KW-1185">Reference proteome</keyword>
<dbReference type="InterPro" id="IPR023346">
    <property type="entry name" value="Lysozyme-like_dom_sf"/>
</dbReference>
<keyword evidence="1" id="KW-0732">Signal</keyword>
<comment type="caution">
    <text evidence="2">The sequence shown here is derived from an EMBL/GenBank/DDBJ whole genome shotgun (WGS) entry which is preliminary data.</text>
</comment>
<proteinExistence type="predicted"/>
<accession>A0ABW3CXA6</accession>
<dbReference type="EMBL" id="JBHTJH010000004">
    <property type="protein sequence ID" value="MFD0862298.1"/>
    <property type="molecule type" value="Genomic_DNA"/>
</dbReference>
<evidence type="ECO:0000256" key="1">
    <source>
        <dbReference type="SAM" id="SignalP"/>
    </source>
</evidence>
<reference evidence="3" key="1">
    <citation type="journal article" date="2019" name="Int. J. Syst. Evol. Microbiol.">
        <title>The Global Catalogue of Microorganisms (GCM) 10K type strain sequencing project: providing services to taxonomists for standard genome sequencing and annotation.</title>
        <authorList>
            <consortium name="The Broad Institute Genomics Platform"/>
            <consortium name="The Broad Institute Genome Sequencing Center for Infectious Disease"/>
            <person name="Wu L."/>
            <person name="Ma J."/>
        </authorList>
    </citation>
    <scope>NUCLEOTIDE SEQUENCE [LARGE SCALE GENOMIC DNA]</scope>
    <source>
        <strain evidence="3">CCUG 62952</strain>
    </source>
</reference>
<dbReference type="Proteomes" id="UP001596978">
    <property type="component" value="Unassembled WGS sequence"/>
</dbReference>
<feature type="signal peptide" evidence="1">
    <location>
        <begin position="1"/>
        <end position="28"/>
    </location>
</feature>
<name>A0ABW3CXA6_9FLAO</name>
<feature type="chain" id="PRO_5046282040" description="Peptidoglycan-binding protein LysM" evidence="1">
    <location>
        <begin position="29"/>
        <end position="220"/>
    </location>
</feature>
<gene>
    <name evidence="2" type="ORF">ACFQ1M_08750</name>
</gene>
<organism evidence="2 3">
    <name type="scientific">Sungkyunkwania multivorans</name>
    <dbReference type="NCBI Taxonomy" id="1173618"/>
    <lineage>
        <taxon>Bacteria</taxon>
        <taxon>Pseudomonadati</taxon>
        <taxon>Bacteroidota</taxon>
        <taxon>Flavobacteriia</taxon>
        <taxon>Flavobacteriales</taxon>
        <taxon>Flavobacteriaceae</taxon>
        <taxon>Sungkyunkwania</taxon>
    </lineage>
</organism>
<dbReference type="SUPFAM" id="SSF53955">
    <property type="entry name" value="Lysozyme-like"/>
    <property type="match status" value="1"/>
</dbReference>
<evidence type="ECO:0000313" key="3">
    <source>
        <dbReference type="Proteomes" id="UP001596978"/>
    </source>
</evidence>
<protein>
    <recommendedName>
        <fullName evidence="4">Peptidoglycan-binding protein LysM</fullName>
    </recommendedName>
</protein>
<evidence type="ECO:0000313" key="2">
    <source>
        <dbReference type="EMBL" id="MFD0862298.1"/>
    </source>
</evidence>